<sequence length="187" mass="20573">MHRARPARHGSPGPVAGIAYLETLVAPVTWDSPNAPNPDLFRPLRSPAGEQMVLTDNVFIEQVLQAGTLRQLDDADLAAYRRPYLDPGESRRPMLTWAREIPIDGEPADVHDVVTANAQWMRTCDVPKLFVNGAPGALLTGPLRELCRTWPAQVEVTVNGSHFLPEDSPAEIESALAQWISRLPQSI</sequence>
<dbReference type="Gene3D" id="3.40.50.1820">
    <property type="entry name" value="alpha/beta hydrolase"/>
    <property type="match status" value="1"/>
</dbReference>
<organism evidence="1 2">
    <name type="scientific">Kribbella lupini</name>
    <dbReference type="NCBI Taxonomy" id="291602"/>
    <lineage>
        <taxon>Bacteria</taxon>
        <taxon>Bacillati</taxon>
        <taxon>Actinomycetota</taxon>
        <taxon>Actinomycetes</taxon>
        <taxon>Propionibacteriales</taxon>
        <taxon>Kribbellaceae</taxon>
        <taxon>Kribbella</taxon>
    </lineage>
</organism>
<dbReference type="Proteomes" id="UP001500363">
    <property type="component" value="Unassembled WGS sequence"/>
</dbReference>
<dbReference type="SUPFAM" id="SSF53474">
    <property type="entry name" value="alpha/beta-Hydrolases"/>
    <property type="match status" value="1"/>
</dbReference>
<accession>A0ABP4LDJ0</accession>
<proteinExistence type="predicted"/>
<name>A0ABP4LDJ0_9ACTN</name>
<evidence type="ECO:0000313" key="1">
    <source>
        <dbReference type="EMBL" id="GAA1521465.1"/>
    </source>
</evidence>
<dbReference type="EMBL" id="BAAANC010000001">
    <property type="protein sequence ID" value="GAA1521465.1"/>
    <property type="molecule type" value="Genomic_DNA"/>
</dbReference>
<protein>
    <recommendedName>
        <fullName evidence="3">Haloalkane dehalogenase</fullName>
    </recommendedName>
</protein>
<evidence type="ECO:0008006" key="3">
    <source>
        <dbReference type="Google" id="ProtNLM"/>
    </source>
</evidence>
<dbReference type="RefSeq" id="WP_344173726.1">
    <property type="nucleotide sequence ID" value="NZ_BAAANC010000001.1"/>
</dbReference>
<comment type="caution">
    <text evidence="1">The sequence shown here is derived from an EMBL/GenBank/DDBJ whole genome shotgun (WGS) entry which is preliminary data.</text>
</comment>
<reference evidence="2" key="1">
    <citation type="journal article" date="2019" name="Int. J. Syst. Evol. Microbiol.">
        <title>The Global Catalogue of Microorganisms (GCM) 10K type strain sequencing project: providing services to taxonomists for standard genome sequencing and annotation.</title>
        <authorList>
            <consortium name="The Broad Institute Genomics Platform"/>
            <consortium name="The Broad Institute Genome Sequencing Center for Infectious Disease"/>
            <person name="Wu L."/>
            <person name="Ma J."/>
        </authorList>
    </citation>
    <scope>NUCLEOTIDE SEQUENCE [LARGE SCALE GENOMIC DNA]</scope>
    <source>
        <strain evidence="2">JCM 14303</strain>
    </source>
</reference>
<keyword evidence="2" id="KW-1185">Reference proteome</keyword>
<dbReference type="InterPro" id="IPR029058">
    <property type="entry name" value="AB_hydrolase_fold"/>
</dbReference>
<gene>
    <name evidence="1" type="ORF">GCM10009741_23130</name>
</gene>
<evidence type="ECO:0000313" key="2">
    <source>
        <dbReference type="Proteomes" id="UP001500363"/>
    </source>
</evidence>